<keyword evidence="3" id="KW-1185">Reference proteome</keyword>
<protein>
    <submittedName>
        <fullName evidence="2">Uncharacterized protein</fullName>
    </submittedName>
</protein>
<evidence type="ECO:0000313" key="2">
    <source>
        <dbReference type="EMBL" id="QAB14875.1"/>
    </source>
</evidence>
<evidence type="ECO:0000313" key="3">
    <source>
        <dbReference type="Proteomes" id="UP000285478"/>
    </source>
</evidence>
<proteinExistence type="predicted"/>
<keyword evidence="1" id="KW-1133">Transmembrane helix</keyword>
<reference evidence="2 3" key="1">
    <citation type="journal article" date="2018" name="Environ. Microbiol.">
        <title>Genomes of ubiquitous marine and hypersaline Hydrogenovibrio, Thiomicrorhabdus and Thiomicrospira spp. encode a diversity of mechanisms to sustain chemolithoautotrophy in heterogeneous environments.</title>
        <authorList>
            <person name="Scott K.M."/>
            <person name="Williams J."/>
            <person name="Porter C.M.B."/>
            <person name="Russel S."/>
            <person name="Harmer T.L."/>
            <person name="Paul J.H."/>
            <person name="Antonen K.M."/>
            <person name="Bridges M.K."/>
            <person name="Camper G.J."/>
            <person name="Campla C.K."/>
            <person name="Casella L.G."/>
            <person name="Chase E."/>
            <person name="Conrad J.W."/>
            <person name="Cruz M.C."/>
            <person name="Dunlap D.S."/>
            <person name="Duran L."/>
            <person name="Fahsbender E.M."/>
            <person name="Goldsmith D.B."/>
            <person name="Keeley R.F."/>
            <person name="Kondoff M.R."/>
            <person name="Kussy B.I."/>
            <person name="Lane M.K."/>
            <person name="Lawler S."/>
            <person name="Leigh B.A."/>
            <person name="Lewis C."/>
            <person name="Lostal L.M."/>
            <person name="Marking D."/>
            <person name="Mancera P.A."/>
            <person name="McClenthan E.C."/>
            <person name="McIntyre E.A."/>
            <person name="Mine J.A."/>
            <person name="Modi S."/>
            <person name="Moore B.D."/>
            <person name="Morgan W.A."/>
            <person name="Nelson K.M."/>
            <person name="Nguyen K.N."/>
            <person name="Ogburn N."/>
            <person name="Parrino D.G."/>
            <person name="Pedapudi A.D."/>
            <person name="Pelham R.P."/>
            <person name="Preece A.M."/>
            <person name="Rampersad E.A."/>
            <person name="Richardson J.C."/>
            <person name="Rodgers C.M."/>
            <person name="Schaffer B.L."/>
            <person name="Sheridan N.E."/>
            <person name="Solone M.R."/>
            <person name="Staley Z.R."/>
            <person name="Tabuchi M."/>
            <person name="Waide R.J."/>
            <person name="Wanjugi P.W."/>
            <person name="Young S."/>
            <person name="Clum A."/>
            <person name="Daum C."/>
            <person name="Huntemann M."/>
            <person name="Ivanova N."/>
            <person name="Kyrpides N."/>
            <person name="Mikhailova N."/>
            <person name="Palaniappan K."/>
            <person name="Pillay M."/>
            <person name="Reddy T.B.K."/>
            <person name="Shapiro N."/>
            <person name="Stamatis D."/>
            <person name="Varghese N."/>
            <person name="Woyke T."/>
            <person name="Boden R."/>
            <person name="Freyermuth S.K."/>
            <person name="Kerfeld C.A."/>
        </authorList>
    </citation>
    <scope>NUCLEOTIDE SEQUENCE [LARGE SCALE GENOMIC DNA]</scope>
    <source>
        <strain evidence="2 3">JR-2</strain>
    </source>
</reference>
<dbReference type="Proteomes" id="UP000285478">
    <property type="component" value="Chromosome"/>
</dbReference>
<feature type="transmembrane region" description="Helical" evidence="1">
    <location>
        <begin position="12"/>
        <end position="34"/>
    </location>
</feature>
<dbReference type="KEGG" id="htr:EPV75_03880"/>
<gene>
    <name evidence="2" type="ORF">EPV75_03880</name>
</gene>
<accession>A0A410H1V0</accession>
<dbReference type="EMBL" id="CP035033">
    <property type="protein sequence ID" value="QAB14875.1"/>
    <property type="molecule type" value="Genomic_DNA"/>
</dbReference>
<keyword evidence="1" id="KW-0812">Transmembrane</keyword>
<dbReference type="AlphaFoldDB" id="A0A410H1V0"/>
<keyword evidence="1" id="KW-0472">Membrane</keyword>
<name>A0A410H1V0_9GAMM</name>
<dbReference type="RefSeq" id="WP_029937516.1">
    <property type="nucleotide sequence ID" value="NZ_CP035033.1"/>
</dbReference>
<organism evidence="2 3">
    <name type="scientific">Hydrogenovibrio thermophilus</name>
    <dbReference type="NCBI Taxonomy" id="265883"/>
    <lineage>
        <taxon>Bacteria</taxon>
        <taxon>Pseudomonadati</taxon>
        <taxon>Pseudomonadota</taxon>
        <taxon>Gammaproteobacteria</taxon>
        <taxon>Thiotrichales</taxon>
        <taxon>Piscirickettsiaceae</taxon>
        <taxon>Hydrogenovibrio</taxon>
    </lineage>
</organism>
<sequence>MRFIESNGLRRYLAWPLGVLVATLLLIGLGRWFLLEQTHALQTHVQQQVAHLDRLVRQVEFLKKQAQLFHAYGEAYSQINPEDLVDQQGRVAWTDALLNIQKSLALKPFKIQFEPEKVLRQNDLKYIPLEKPIFFFTRLNLSAGLQSDRDILTLFQRISTDITPFFLIEGCDLDRDANTKSPVFNLNKGGIRMACSLIFFEAKPRAFEGKAL</sequence>
<evidence type="ECO:0000256" key="1">
    <source>
        <dbReference type="SAM" id="Phobius"/>
    </source>
</evidence>